<dbReference type="PROSITE" id="PS50002">
    <property type="entry name" value="SH3"/>
    <property type="match status" value="1"/>
</dbReference>
<proteinExistence type="predicted"/>
<keyword evidence="5" id="KW-1185">Reference proteome</keyword>
<feature type="domain" description="SH3" evidence="3">
    <location>
        <begin position="167"/>
        <end position="228"/>
    </location>
</feature>
<reference evidence="4 5" key="1">
    <citation type="submission" date="2015-01" db="EMBL/GenBank/DDBJ databases">
        <title>The Genome Sequence of Exophiala mesophila CBS40295.</title>
        <authorList>
            <consortium name="The Broad Institute Genomics Platform"/>
            <person name="Cuomo C."/>
            <person name="de Hoog S."/>
            <person name="Gorbushina A."/>
            <person name="Stielow B."/>
            <person name="Teixiera M."/>
            <person name="Abouelleil A."/>
            <person name="Chapman S.B."/>
            <person name="Priest M."/>
            <person name="Young S.K."/>
            <person name="Wortman J."/>
            <person name="Nusbaum C."/>
            <person name="Birren B."/>
        </authorList>
    </citation>
    <scope>NUCLEOTIDE SEQUENCE [LARGE SCALE GENOMIC DNA]</scope>
    <source>
        <strain evidence="4 5">CBS 40295</strain>
    </source>
</reference>
<dbReference type="OrthoDB" id="6250593at2759"/>
<evidence type="ECO:0000313" key="4">
    <source>
        <dbReference type="EMBL" id="KIV96530.1"/>
    </source>
</evidence>
<evidence type="ECO:0000313" key="5">
    <source>
        <dbReference type="Proteomes" id="UP000054302"/>
    </source>
</evidence>
<dbReference type="AlphaFoldDB" id="A0A0D1X446"/>
<dbReference type="InterPro" id="IPR036028">
    <property type="entry name" value="SH3-like_dom_sf"/>
</dbReference>
<dbReference type="InterPro" id="IPR001452">
    <property type="entry name" value="SH3_domain"/>
</dbReference>
<dbReference type="HOGENOM" id="CLU_064525_1_1_1"/>
<dbReference type="Proteomes" id="UP000054302">
    <property type="component" value="Unassembled WGS sequence"/>
</dbReference>
<dbReference type="RefSeq" id="XP_016228104.1">
    <property type="nucleotide sequence ID" value="XM_016364455.1"/>
</dbReference>
<accession>A0A0D1X446</accession>
<dbReference type="Pfam" id="PF00018">
    <property type="entry name" value="SH3_1"/>
    <property type="match status" value="1"/>
</dbReference>
<dbReference type="GeneID" id="27318227"/>
<keyword evidence="1 2" id="KW-0728">SH3 domain</keyword>
<dbReference type="VEuPathDB" id="FungiDB:PV10_00382"/>
<organism evidence="4 5">
    <name type="scientific">Exophiala mesophila</name>
    <name type="common">Black yeast-like fungus</name>
    <dbReference type="NCBI Taxonomy" id="212818"/>
    <lineage>
        <taxon>Eukaryota</taxon>
        <taxon>Fungi</taxon>
        <taxon>Dikarya</taxon>
        <taxon>Ascomycota</taxon>
        <taxon>Pezizomycotina</taxon>
        <taxon>Eurotiomycetes</taxon>
        <taxon>Chaetothyriomycetidae</taxon>
        <taxon>Chaetothyriales</taxon>
        <taxon>Herpotrichiellaceae</taxon>
        <taxon>Exophiala</taxon>
    </lineage>
</organism>
<dbReference type="PRINTS" id="PR00452">
    <property type="entry name" value="SH3DOMAIN"/>
</dbReference>
<dbReference type="PANTHER" id="PTHR45929:SF7">
    <property type="entry name" value="LAS SEVENTEEN-BINDING PROTEIN 1"/>
    <property type="match status" value="1"/>
</dbReference>
<name>A0A0D1X446_EXOME</name>
<dbReference type="CDD" id="cd00174">
    <property type="entry name" value="SH3"/>
    <property type="match status" value="1"/>
</dbReference>
<dbReference type="Gene3D" id="2.30.30.40">
    <property type="entry name" value="SH3 Domains"/>
    <property type="match status" value="1"/>
</dbReference>
<protein>
    <recommendedName>
        <fullName evidence="3">SH3 domain-containing protein</fullName>
    </recommendedName>
</protein>
<dbReference type="InterPro" id="IPR050670">
    <property type="entry name" value="STAM"/>
</dbReference>
<dbReference type="SUPFAM" id="SSF50044">
    <property type="entry name" value="SH3-domain"/>
    <property type="match status" value="1"/>
</dbReference>
<evidence type="ECO:0000256" key="2">
    <source>
        <dbReference type="PROSITE-ProRule" id="PRU00192"/>
    </source>
</evidence>
<dbReference type="EMBL" id="KN847520">
    <property type="protein sequence ID" value="KIV96530.1"/>
    <property type="molecule type" value="Genomic_DNA"/>
</dbReference>
<evidence type="ECO:0000256" key="1">
    <source>
        <dbReference type="ARBA" id="ARBA00022443"/>
    </source>
</evidence>
<gene>
    <name evidence="4" type="ORF">PV10_00382</name>
</gene>
<dbReference type="SMART" id="SM00326">
    <property type="entry name" value="SH3"/>
    <property type="match status" value="1"/>
</dbReference>
<evidence type="ECO:0000259" key="3">
    <source>
        <dbReference type="PROSITE" id="PS50002"/>
    </source>
</evidence>
<sequence length="295" mass="32101">MLAVHAVQTQTAAVPQLHPRLQHLVSYSSIHNTSSPLCRGQPFSFFHPSLRPAFALILFCHASIGFYNHVTMATEASIALTNRSLRTIRTELEFLADSAIISPDQLSSILSQLPAQTPLHAPLHAPIQNGSSNTPVEQFSNMSMKEQYAPVPTPAPLPPPAYVPVPQILSIASALYAYSPTDAGDLALQPGDRIQVSEHMNNDWWRGRNERTNLEGIFPRSYVNVIEEKARPPMMPGSSDYGNMPLQLTQSGTGPDGRKYSKLEEQGKKFGKKMGNAAIFGAGATIGSNIVNGIF</sequence>
<dbReference type="STRING" id="212818.A0A0D1X446"/>
<dbReference type="PANTHER" id="PTHR45929">
    <property type="entry name" value="JAK PATHWAY SIGNAL TRANSDUCTION ADAPTOR MOLECULE"/>
    <property type="match status" value="1"/>
</dbReference>
<dbReference type="OMA" id="EWWKGRN"/>